<keyword evidence="2" id="KW-1185">Reference proteome</keyword>
<dbReference type="Proteomes" id="UP000830158">
    <property type="component" value="Chromosome"/>
</dbReference>
<gene>
    <name evidence="1" type="ORF">L1857_09230</name>
</gene>
<accession>A0ABY4NSF5</accession>
<proteinExistence type="predicted"/>
<name>A0ABY4NSF5_9PSEU</name>
<dbReference type="PROSITE" id="PS50077">
    <property type="entry name" value="HEAT_REPEAT"/>
    <property type="match status" value="1"/>
</dbReference>
<dbReference type="EMBL" id="CP091196">
    <property type="protein sequence ID" value="UQS22986.1"/>
    <property type="molecule type" value="Genomic_DNA"/>
</dbReference>
<evidence type="ECO:0000313" key="1">
    <source>
        <dbReference type="EMBL" id="UQS22986.1"/>
    </source>
</evidence>
<evidence type="ECO:0000313" key="2">
    <source>
        <dbReference type="Proteomes" id="UP000830158"/>
    </source>
</evidence>
<organism evidence="1 2">
    <name type="scientific">Amycolatopsis thermalba</name>
    <dbReference type="NCBI Taxonomy" id="944492"/>
    <lineage>
        <taxon>Bacteria</taxon>
        <taxon>Bacillati</taxon>
        <taxon>Actinomycetota</taxon>
        <taxon>Actinomycetes</taxon>
        <taxon>Pseudonocardiales</taxon>
        <taxon>Pseudonocardiaceae</taxon>
        <taxon>Amycolatopsis</taxon>
    </lineage>
</organism>
<dbReference type="RefSeq" id="WP_162831151.1">
    <property type="nucleotide sequence ID" value="NZ_CP091196.1"/>
</dbReference>
<dbReference type="InterPro" id="IPR016024">
    <property type="entry name" value="ARM-type_fold"/>
</dbReference>
<evidence type="ECO:0008006" key="3">
    <source>
        <dbReference type="Google" id="ProtNLM"/>
    </source>
</evidence>
<dbReference type="InterPro" id="IPR021133">
    <property type="entry name" value="HEAT_type_2"/>
</dbReference>
<protein>
    <recommendedName>
        <fullName evidence="3">HEAT repeat domain-containing protein</fullName>
    </recommendedName>
</protein>
<sequence length="827" mass="91009">MNDWVRALVDPQTMARRVHVSANEVAPPHLFAVLVMGDFDDFVRVAPRYGLQLPDWSPNFPFTEKVERTPLQVSAVEKDVLFGMLGVLVGRPQVPQELEEYAPLEPGLQNGGRLRAVAAIVRALSLVDNGLIDSAIQVLESAEADVDEPYELALLRLHLAATIELYCPAGDVRFDRAAELWPLVSGQTLEDDSPPVGGVPLHLVIRALAQQGELTAQSRQGRWFLRTDDEDYLFRRLLSNFGNLPYAELGDALLKDQFENATRRSRNTITIFSSGSDKAADILGRGLLRARCSANVRESSSLRRAIARSQIVDVFGTNDTDSASAALQELFDTRDSKGVKRAASLLWVDGPYLALQRVTERAISHMSSPSPADSPVLSPVLLELLRSGLDVVDSESLRHAARFVVDALSRSDVRAVDQIEMTALAGIIAECQVREVHELLSRAIGEITRSATDEESHEDHYIAGLISKINWKWVPEEQRGEVLAWALGSDSSGRMRATRIAVLQELAEVDLSRVIDQLRADTRDSRSLDVAAALWNAGFRRGQLTSEDLEIIEDVALRELRAIQSSAHRGSYSLGFGAEPAGILVRLATYGKRESAWDALVEFLTDPAVSLRDKSTCVSYIAGSDGNLPDHVCRRLRERLKYISSTNPFEQETSSKLRKGYRVAGVEVSSREELFLAISLNALSVRQVLAVTTDLAASHYSQDRLTASRAIRFSRSKSSRQSLLPLALTLSRDADVDVRGSALRTLTVLRSSTGWRAAVIDQALFDATEEPGVLLPLHAAYAIRDIPVSARSPLLEEAVAKLRRHSSCRIQAVVSSLVESEESTVHE</sequence>
<dbReference type="SUPFAM" id="SSF48371">
    <property type="entry name" value="ARM repeat"/>
    <property type="match status" value="1"/>
</dbReference>
<reference evidence="1" key="1">
    <citation type="submission" date="2022-01" db="EMBL/GenBank/DDBJ databases">
        <title>PSI-footprinting approach for the identification of protein synthesis inhibitor producers.</title>
        <authorList>
            <person name="Handel F."/>
            <person name="Kulik A."/>
            <person name="Wex K.W."/>
            <person name="Berscheid A."/>
            <person name="Saur J.S."/>
            <person name="Winkler A."/>
            <person name="Wibberg D."/>
            <person name="Kalinowski J."/>
            <person name="Broetz-Oesterhelt H."/>
            <person name="Mast Y."/>
        </authorList>
    </citation>
    <scope>NUCLEOTIDE SEQUENCE</scope>
    <source>
        <strain evidence="1">KNN 49.3e</strain>
    </source>
</reference>